<dbReference type="Gene3D" id="2.130.10.10">
    <property type="entry name" value="YVTN repeat-like/Quinoprotein amine dehydrogenase"/>
    <property type="match status" value="5"/>
</dbReference>
<feature type="domain" description="NACHT" evidence="4">
    <location>
        <begin position="222"/>
        <end position="374"/>
    </location>
</feature>
<feature type="repeat" description="WD" evidence="3">
    <location>
        <begin position="883"/>
        <end position="924"/>
    </location>
</feature>
<dbReference type="InterPro" id="IPR011047">
    <property type="entry name" value="Quinoprotein_ADH-like_sf"/>
</dbReference>
<feature type="repeat" description="WD" evidence="3">
    <location>
        <begin position="1221"/>
        <end position="1262"/>
    </location>
</feature>
<dbReference type="PROSITE" id="PS50294">
    <property type="entry name" value="WD_REPEATS_REGION"/>
    <property type="match status" value="9"/>
</dbReference>
<dbReference type="InterPro" id="IPR001680">
    <property type="entry name" value="WD40_rpt"/>
</dbReference>
<dbReference type="Pfam" id="PF00400">
    <property type="entry name" value="WD40"/>
    <property type="match status" value="11"/>
</dbReference>
<feature type="repeat" description="WD" evidence="3">
    <location>
        <begin position="1011"/>
        <end position="1044"/>
    </location>
</feature>
<evidence type="ECO:0000256" key="2">
    <source>
        <dbReference type="ARBA" id="ARBA00022737"/>
    </source>
</evidence>
<dbReference type="PROSITE" id="PS00678">
    <property type="entry name" value="WD_REPEATS_1"/>
    <property type="match status" value="7"/>
</dbReference>
<evidence type="ECO:0000256" key="3">
    <source>
        <dbReference type="PROSITE-ProRule" id="PRU00221"/>
    </source>
</evidence>
<evidence type="ECO:0000313" key="6">
    <source>
        <dbReference type="Proteomes" id="UP000663846"/>
    </source>
</evidence>
<dbReference type="PANTHER" id="PTHR44019">
    <property type="entry name" value="WD REPEAT-CONTAINING PROTEIN 55"/>
    <property type="match status" value="1"/>
</dbReference>
<dbReference type="SUPFAM" id="SSF50978">
    <property type="entry name" value="WD40 repeat-like"/>
    <property type="match status" value="1"/>
</dbReference>
<keyword evidence="2" id="KW-0677">Repeat</keyword>
<feature type="repeat" description="WD" evidence="3">
    <location>
        <begin position="926"/>
        <end position="949"/>
    </location>
</feature>
<dbReference type="InterPro" id="IPR050505">
    <property type="entry name" value="WDR55/POC1"/>
</dbReference>
<organism evidence="5 6">
    <name type="scientific">Rhizoctonia solani</name>
    <dbReference type="NCBI Taxonomy" id="456999"/>
    <lineage>
        <taxon>Eukaryota</taxon>
        <taxon>Fungi</taxon>
        <taxon>Dikarya</taxon>
        <taxon>Basidiomycota</taxon>
        <taxon>Agaricomycotina</taxon>
        <taxon>Agaricomycetes</taxon>
        <taxon>Cantharellales</taxon>
        <taxon>Ceratobasidiaceae</taxon>
        <taxon>Rhizoctonia</taxon>
    </lineage>
</organism>
<dbReference type="InterPro" id="IPR015943">
    <property type="entry name" value="WD40/YVTN_repeat-like_dom_sf"/>
</dbReference>
<dbReference type="EMBL" id="CAJMWS010000057">
    <property type="protein sequence ID" value="CAE6351761.1"/>
    <property type="molecule type" value="Genomic_DNA"/>
</dbReference>
<feature type="repeat" description="WD" evidence="3">
    <location>
        <begin position="1056"/>
        <end position="1097"/>
    </location>
</feature>
<reference evidence="5" key="1">
    <citation type="submission" date="2021-01" db="EMBL/GenBank/DDBJ databases">
        <authorList>
            <person name="Kaushik A."/>
        </authorList>
    </citation>
    <scope>NUCLEOTIDE SEQUENCE</scope>
    <source>
        <strain evidence="5">AG1-1C</strain>
    </source>
</reference>
<feature type="repeat" description="WD" evidence="3">
    <location>
        <begin position="1264"/>
        <end position="1305"/>
    </location>
</feature>
<dbReference type="InterPro" id="IPR027417">
    <property type="entry name" value="P-loop_NTPase"/>
</dbReference>
<gene>
    <name evidence="5" type="ORF">RDB_LOCUS11564</name>
</gene>
<feature type="repeat" description="WD" evidence="3">
    <location>
        <begin position="1307"/>
        <end position="1341"/>
    </location>
</feature>
<dbReference type="InterPro" id="IPR020472">
    <property type="entry name" value="WD40_PAC1"/>
</dbReference>
<feature type="repeat" description="WD" evidence="3">
    <location>
        <begin position="840"/>
        <end position="881"/>
    </location>
</feature>
<dbReference type="SUPFAM" id="SSF52540">
    <property type="entry name" value="P-loop containing nucleoside triphosphate hydrolases"/>
    <property type="match status" value="1"/>
</dbReference>
<feature type="repeat" description="WD" evidence="3">
    <location>
        <begin position="755"/>
        <end position="796"/>
    </location>
</feature>
<dbReference type="PANTHER" id="PTHR44019:SF8">
    <property type="entry name" value="POC1 CENTRIOLAR PROTEIN HOMOLOG"/>
    <property type="match status" value="1"/>
</dbReference>
<dbReference type="SMART" id="SM00320">
    <property type="entry name" value="WD40"/>
    <property type="match status" value="13"/>
</dbReference>
<accession>A0A8H2WBY7</accession>
<name>A0A8H2WBY7_9AGAM</name>
<proteinExistence type="predicted"/>
<dbReference type="InterPro" id="IPR056884">
    <property type="entry name" value="NPHP3-like_N"/>
</dbReference>
<dbReference type="Gene3D" id="3.40.50.300">
    <property type="entry name" value="P-loop containing nucleotide triphosphate hydrolases"/>
    <property type="match status" value="1"/>
</dbReference>
<dbReference type="Pfam" id="PF24883">
    <property type="entry name" value="NPHP3_N"/>
    <property type="match status" value="1"/>
</dbReference>
<dbReference type="PRINTS" id="PR00320">
    <property type="entry name" value="GPROTEINBRPT"/>
</dbReference>
<comment type="caution">
    <text evidence="5">The sequence shown here is derived from an EMBL/GenBank/DDBJ whole genome shotgun (WGS) entry which is preliminary data.</text>
</comment>
<sequence>MDLNEQAEKWSANGLKTLRKLEQPNTVLEKLGPTRVVFKSMLEIGGLISEAHPAARLAFAICTMAWERLEKQEKLNGDIKDLTQRLVDVAGLLEVIRDHARTEHLKNTLQSLCDLIEDVSIFALDFDPNTSFMHTARSLFDSTPQDEADELVRRFQRLQKSLSMSMSAQVTKVIVGANDRELLRQLRPVEPSGHDPTRICQEGTRVALLNQLRKDIESQSPNFLWISGQAGMGKSAVATSLCEVLSKPDSSGSPALVSFFCRRDDPNMRDPLQLVNSVIYGLCGRCPSYGREVATVIEENTEICTSYLRARWEKLVQRPLEQLKIKGSLGQVVVVIDALDECGTIETRRQILECVRTMTSLASWISVVVTSRPNDDICDFFDECPVSTFIRRDIHVYSAAGDIREFVQAQLQGVDFEVGQPHDHIGWICDQAGELFIWAATACSFVRNTYDHDGSMEQLKSSHSGLSDLDALYTTVITGGTIKQQGNDKIHVRHCIGAVLAASKRTPLSLDALGQLMQGVVKPKVLKRVVKSLGAVLYVDEGLGGAIRFYHPSFADYVLDKDRAGDLWIDPRTINSYLLSGCTLAMKQELRFNICGLETSHLLNTQVVDLQSRVKGNISEHLRYSAVYWISHWIESANRGNITDVAALMAGPKLLYWLEVLSLTGNVNTALRGLPLLAYGLTGDNIDLQELVKDAYRFVSTFVNVISASSPHIYVSALAFAPTESKILQNIGPLFPNRIKVNRGGDAHWPRWLRTLQHPDEILSMSVSGDGLMLASACSDDQIRFWDLITGEQIGDPLTLILLQSLSLSPNGAYLAAGGLDEIRIWDVKQRKPVGNPLVVNACARAVNSVTFSPDSLTLASGYSDHTIQFWDIATLNMIGNPIAGHAGPVTCLAFSPDGFHLASGSEDKTIRIWDVKTFELVDKPFEGHTDEVTCLAYSPDGSLMTSGTRFEPNILVWRVMGGEVLLQLQAYSGVDSIAFSSDGTLILSAFATGEIAIWDAKSGNLDRNPLKGHLGSVACIAFLPNSASIVSGSSDGTIRLWDLTGDDSGYFNKQLFGHYSRVNSIGFSSDGATLVSGGSDSSVWLWDVKTGSPIDGLYADDPVGYVSFLPGDEKLVVACEKIIKIREIKAIEPTNDTVTLPIAPSAYSYEAHRAVSLENNELQLWDTNTGQAVRGPLAIISDECFAIDFSHDGSLLAVGLDDKTVKIWDVKTGQPVGDVMEGHSELVSYLIFSPDGTHLATGSYDKTIRIWDVATQALVAGPLEGHKKSIQSLTFSPDSTFLVSGDWRNVINLWDVKTGRLVSSPLIGDSKNILSLAVSSDGNYLASGTRDGTINIWDISAKNTQGPAEKYRMGEPRFDLPINTSYPPPHPTQTGWVSHDGQSILFWLPVQYRRIHDPRLLHSISVDPLLASVHLDGANFVHGVNWTRIACEDVRDGKI</sequence>
<evidence type="ECO:0000313" key="5">
    <source>
        <dbReference type="EMBL" id="CAE6351761.1"/>
    </source>
</evidence>
<dbReference type="Proteomes" id="UP000663846">
    <property type="component" value="Unassembled WGS sequence"/>
</dbReference>
<evidence type="ECO:0000259" key="4">
    <source>
        <dbReference type="PROSITE" id="PS50837"/>
    </source>
</evidence>
<dbReference type="InterPro" id="IPR007111">
    <property type="entry name" value="NACHT_NTPase"/>
</dbReference>
<protein>
    <recommendedName>
        <fullName evidence="4">NACHT domain-containing protein</fullName>
    </recommendedName>
</protein>
<dbReference type="PROSITE" id="PS50837">
    <property type="entry name" value="NACHT"/>
    <property type="match status" value="1"/>
</dbReference>
<dbReference type="PROSITE" id="PS50082">
    <property type="entry name" value="WD_REPEATS_2"/>
    <property type="match status" value="11"/>
</dbReference>
<feature type="repeat" description="WD" evidence="3">
    <location>
        <begin position="975"/>
        <end position="1009"/>
    </location>
</feature>
<feature type="repeat" description="WD" evidence="3">
    <location>
        <begin position="1187"/>
        <end position="1219"/>
    </location>
</feature>
<dbReference type="InterPro" id="IPR036322">
    <property type="entry name" value="WD40_repeat_dom_sf"/>
</dbReference>
<dbReference type="InterPro" id="IPR019775">
    <property type="entry name" value="WD40_repeat_CS"/>
</dbReference>
<dbReference type="CDD" id="cd00200">
    <property type="entry name" value="WD40"/>
    <property type="match status" value="1"/>
</dbReference>
<evidence type="ECO:0000256" key="1">
    <source>
        <dbReference type="ARBA" id="ARBA00022574"/>
    </source>
</evidence>
<dbReference type="SUPFAM" id="SSF50998">
    <property type="entry name" value="Quinoprotein alcohol dehydrogenase-like"/>
    <property type="match status" value="1"/>
</dbReference>
<keyword evidence="1 3" id="KW-0853">WD repeat</keyword>